<accession>A0A6N9NPL5</accession>
<comment type="caution">
    <text evidence="1">The sequence shown here is derived from an EMBL/GenBank/DDBJ whole genome shotgun (WGS) entry which is preliminary data.</text>
</comment>
<protein>
    <submittedName>
        <fullName evidence="1">Cyclase family protein</fullName>
    </submittedName>
</protein>
<dbReference type="Pfam" id="PF04199">
    <property type="entry name" value="Cyclase"/>
    <property type="match status" value="1"/>
</dbReference>
<dbReference type="AlphaFoldDB" id="A0A6N9NPL5"/>
<dbReference type="InterPro" id="IPR037175">
    <property type="entry name" value="KFase_sf"/>
</dbReference>
<dbReference type="EMBL" id="WWNE01000014">
    <property type="protein sequence ID" value="NBG67230.1"/>
    <property type="molecule type" value="Genomic_DNA"/>
</dbReference>
<dbReference type="SUPFAM" id="SSF102198">
    <property type="entry name" value="Putative cyclase"/>
    <property type="match status" value="1"/>
</dbReference>
<evidence type="ECO:0000313" key="2">
    <source>
        <dbReference type="Proteomes" id="UP000470771"/>
    </source>
</evidence>
<name>A0A6N9NPL5_9FLAO</name>
<sequence length="249" mass="27880">MLAEITHKGKSFSVNLGEPIDISMPLKASKDAASAWYVDPLIIEPVQTEQFTGSVALGGSVNFNNIFFNPHGHGTHTECVGHISKEFYSVNDALKTFFFTAELISVKPEKWPNGDEVITRSQVEKALEGKSAEAIVIRTLPNLLEKRHRNYSSTNPPYLAAEAMEFLVNKGFEHLLIDLPSVDREMDEGVLASHHLFWNYPSAPNTQKTITEFVFVSDEVRDGRYLLNLQIAPFENDASPSKPILYEIK</sequence>
<gene>
    <name evidence="1" type="ORF">GQN54_13955</name>
</gene>
<dbReference type="GO" id="GO:0004061">
    <property type="term" value="F:arylformamidase activity"/>
    <property type="evidence" value="ECO:0007669"/>
    <property type="project" value="InterPro"/>
</dbReference>
<dbReference type="GO" id="GO:0019441">
    <property type="term" value="P:L-tryptophan catabolic process to kynurenine"/>
    <property type="evidence" value="ECO:0007669"/>
    <property type="project" value="InterPro"/>
</dbReference>
<keyword evidence="2" id="KW-1185">Reference proteome</keyword>
<dbReference type="Gene3D" id="3.50.30.50">
    <property type="entry name" value="Putative cyclase"/>
    <property type="match status" value="1"/>
</dbReference>
<dbReference type="RefSeq" id="WP_160634187.1">
    <property type="nucleotide sequence ID" value="NZ_WWNE01000014.1"/>
</dbReference>
<organism evidence="1 2">
    <name type="scientific">Acidiluteibacter ferrifornacis</name>
    <dbReference type="NCBI Taxonomy" id="2692424"/>
    <lineage>
        <taxon>Bacteria</taxon>
        <taxon>Pseudomonadati</taxon>
        <taxon>Bacteroidota</taxon>
        <taxon>Flavobacteriia</taxon>
        <taxon>Flavobacteriales</taxon>
        <taxon>Cryomorphaceae</taxon>
        <taxon>Acidiluteibacter</taxon>
    </lineage>
</organism>
<dbReference type="InterPro" id="IPR007325">
    <property type="entry name" value="KFase/CYL"/>
</dbReference>
<proteinExistence type="predicted"/>
<evidence type="ECO:0000313" key="1">
    <source>
        <dbReference type="EMBL" id="NBG67230.1"/>
    </source>
</evidence>
<dbReference type="Proteomes" id="UP000470771">
    <property type="component" value="Unassembled WGS sequence"/>
</dbReference>
<reference evidence="1 2" key="1">
    <citation type="submission" date="2019-12" db="EMBL/GenBank/DDBJ databases">
        <authorList>
            <person name="Zhao J."/>
        </authorList>
    </citation>
    <scope>NUCLEOTIDE SEQUENCE [LARGE SCALE GENOMIC DNA]</scope>
    <source>
        <strain evidence="1 2">S-15</strain>
    </source>
</reference>